<protein>
    <submittedName>
        <fullName evidence="1">Uncharacterized protein</fullName>
    </submittedName>
</protein>
<dbReference type="STRING" id="36805.BOH66_16090"/>
<sequence length="120" mass="13439">MLPSWLTTDAVASQSRDLHAVEPTVHVALYVRAALEDAAVPRLRKETRMYAGFPQYAAHFERLGIDPEHTAITPEAAADDMARYRDAVDEVVLRAITPTDASEDYARFVQVAARLRDETR</sequence>
<keyword evidence="2" id="KW-1185">Reference proteome</keyword>
<organism evidence="1 2">
    <name type="scientific">Microbacterium aurum</name>
    <dbReference type="NCBI Taxonomy" id="36805"/>
    <lineage>
        <taxon>Bacteria</taxon>
        <taxon>Bacillati</taxon>
        <taxon>Actinomycetota</taxon>
        <taxon>Actinomycetes</taxon>
        <taxon>Micrococcales</taxon>
        <taxon>Microbacteriaceae</taxon>
        <taxon>Microbacterium</taxon>
    </lineage>
</organism>
<proteinExistence type="predicted"/>
<evidence type="ECO:0000313" key="1">
    <source>
        <dbReference type="EMBL" id="APZ35579.1"/>
    </source>
</evidence>
<dbReference type="EMBL" id="CP018762">
    <property type="protein sequence ID" value="APZ35579.1"/>
    <property type="molecule type" value="Genomic_DNA"/>
</dbReference>
<evidence type="ECO:0000313" key="2">
    <source>
        <dbReference type="Proteomes" id="UP000187185"/>
    </source>
</evidence>
<accession>A0A1P8UBV4</accession>
<dbReference type="AlphaFoldDB" id="A0A1P8UBV4"/>
<dbReference type="KEGG" id="maur:BOH66_16090"/>
<gene>
    <name evidence="1" type="ORF">BOH66_16090</name>
</gene>
<name>A0A1P8UBV4_9MICO</name>
<reference evidence="1 2" key="1">
    <citation type="submission" date="2016-12" db="EMBL/GenBank/DDBJ databases">
        <title>Complete genome sequence of Microbacterium aurum KACC 15219.</title>
        <authorList>
            <person name="Jung Y."/>
            <person name="Shin J.-H."/>
            <person name="Lee Y.-J."/>
            <person name="Yi H."/>
            <person name="Bahn Y.-S."/>
            <person name="Kim J.F."/>
            <person name="Lee D.-W."/>
        </authorList>
    </citation>
    <scope>NUCLEOTIDE SEQUENCE [LARGE SCALE GENOMIC DNA]</scope>
    <source>
        <strain evidence="1 2">KACC 15219</strain>
    </source>
</reference>
<dbReference type="OrthoDB" id="7054907at2"/>
<dbReference type="RefSeq" id="WP_076691944.1">
    <property type="nucleotide sequence ID" value="NZ_CP018762.1"/>
</dbReference>
<dbReference type="Proteomes" id="UP000187185">
    <property type="component" value="Chromosome"/>
</dbReference>